<dbReference type="InterPro" id="IPR001534">
    <property type="entry name" value="Transthyretin-like"/>
</dbReference>
<proteinExistence type="inferred from homology"/>
<evidence type="ECO:0000256" key="2">
    <source>
        <dbReference type="ARBA" id="ARBA00010112"/>
    </source>
</evidence>
<feature type="domain" description="DUF281" evidence="6">
    <location>
        <begin position="168"/>
        <end position="223"/>
    </location>
</feature>
<comment type="subcellular location">
    <subcellularLocation>
        <location evidence="1">Secreted</location>
    </subcellularLocation>
</comment>
<reference evidence="7 8" key="1">
    <citation type="submission" date="2022-05" db="EMBL/GenBank/DDBJ databases">
        <title>Chromosome-level reference genomes for two strains of Caenorhabditis briggsae: an improved platform for comparative genomics.</title>
        <authorList>
            <person name="Stevens L."/>
            <person name="Andersen E.C."/>
        </authorList>
    </citation>
    <scope>NUCLEOTIDE SEQUENCE [LARGE SCALE GENOMIC DNA]</scope>
    <source>
        <strain evidence="7">QX1410_ONT</strain>
        <tissue evidence="7">Whole-organism</tissue>
    </source>
</reference>
<gene>
    <name evidence="7" type="ORF">L3Y34_016011</name>
</gene>
<evidence type="ECO:0000256" key="1">
    <source>
        <dbReference type="ARBA" id="ARBA00004613"/>
    </source>
</evidence>
<dbReference type="Proteomes" id="UP000827892">
    <property type="component" value="Chromosome I"/>
</dbReference>
<keyword evidence="4 5" id="KW-0732">Signal</keyword>
<accession>A0AAE9J0I9</accession>
<feature type="chain" id="PRO_5042071452" description="DUF281 domain-containing protein" evidence="5">
    <location>
        <begin position="16"/>
        <end position="356"/>
    </location>
</feature>
<dbReference type="InterPro" id="IPR005098">
    <property type="entry name" value="DUF281"/>
</dbReference>
<evidence type="ECO:0000259" key="6">
    <source>
        <dbReference type="Pfam" id="PF03436"/>
    </source>
</evidence>
<dbReference type="InterPro" id="IPR038479">
    <property type="entry name" value="Transthyretin-like_sf"/>
</dbReference>
<protein>
    <recommendedName>
        <fullName evidence="6">DUF281 domain-containing protein</fullName>
    </recommendedName>
</protein>
<evidence type="ECO:0000313" key="8">
    <source>
        <dbReference type="Proteomes" id="UP000827892"/>
    </source>
</evidence>
<sequence length="356" mass="38533">MKIIFLLIAIPLVVAREQSVRAVGTLTCHGVPAQYAELQLVSKKVFGGDAFARDVFTDPSGYFQIAGYIDPSTWSTIDARLYIWHKCYEKPYEQSDPCSNWFEIAVPKLYINEGPLAQKTWDMGEIRLEFGEYEAAGFCNPLTEKWQISQDSGFNTFNRLNAVCIGQDGCKTANVTCSVAKGWDCAVVEVMGTIDGQVVYTISEQSSENFASSSITCSDDGQYTAGGSKLSDVWCNTHTCTPKPTEPSEKKCNTCSMDGIIRDMGVEAILVNYEENQNSDGCKTANVTCSVASGWDCADLSVSALAGAAVYTISQQSAENFASSSLTCNDDVQYTAGGLNPNSVWCSAPTCSPKPA</sequence>
<evidence type="ECO:0000256" key="4">
    <source>
        <dbReference type="ARBA" id="ARBA00022729"/>
    </source>
</evidence>
<name>A0AAE9J0I9_CAEBR</name>
<keyword evidence="3" id="KW-0964">Secreted</keyword>
<dbReference type="EMBL" id="CP090891">
    <property type="protein sequence ID" value="ULU13217.1"/>
    <property type="molecule type" value="Genomic_DNA"/>
</dbReference>
<dbReference type="GO" id="GO:0005576">
    <property type="term" value="C:extracellular region"/>
    <property type="evidence" value="ECO:0007669"/>
    <property type="project" value="UniProtKB-SubCell"/>
</dbReference>
<dbReference type="PANTHER" id="PTHR21700">
    <property type="entry name" value="TRANSTHYRETIN-LIKE FAMILY PROTEIN-RELATED"/>
    <property type="match status" value="1"/>
</dbReference>
<dbReference type="Pfam" id="PF01060">
    <property type="entry name" value="TTR-52"/>
    <property type="match status" value="1"/>
</dbReference>
<evidence type="ECO:0000256" key="5">
    <source>
        <dbReference type="SAM" id="SignalP"/>
    </source>
</evidence>
<dbReference type="AlphaFoldDB" id="A0AAE9J0I9"/>
<dbReference type="GO" id="GO:0009986">
    <property type="term" value="C:cell surface"/>
    <property type="evidence" value="ECO:0007669"/>
    <property type="project" value="InterPro"/>
</dbReference>
<evidence type="ECO:0000256" key="3">
    <source>
        <dbReference type="ARBA" id="ARBA00022525"/>
    </source>
</evidence>
<dbReference type="Pfam" id="PF03436">
    <property type="entry name" value="DUF281"/>
    <property type="match status" value="2"/>
</dbReference>
<feature type="domain" description="DUF281" evidence="6">
    <location>
        <begin position="280"/>
        <end position="334"/>
    </location>
</feature>
<dbReference type="Gene3D" id="2.60.40.3330">
    <property type="match status" value="1"/>
</dbReference>
<comment type="similarity">
    <text evidence="2">Belongs to the nematode transthyretin-like family.</text>
</comment>
<dbReference type="PANTHER" id="PTHR21700:SF29">
    <property type="entry name" value="TRANSTHYRETIN-LIKE FAMILY PROTEIN"/>
    <property type="match status" value="1"/>
</dbReference>
<feature type="signal peptide" evidence="5">
    <location>
        <begin position="1"/>
        <end position="15"/>
    </location>
</feature>
<evidence type="ECO:0000313" key="7">
    <source>
        <dbReference type="EMBL" id="ULU13217.1"/>
    </source>
</evidence>
<organism evidence="7 8">
    <name type="scientific">Caenorhabditis briggsae</name>
    <dbReference type="NCBI Taxonomy" id="6238"/>
    <lineage>
        <taxon>Eukaryota</taxon>
        <taxon>Metazoa</taxon>
        <taxon>Ecdysozoa</taxon>
        <taxon>Nematoda</taxon>
        <taxon>Chromadorea</taxon>
        <taxon>Rhabditida</taxon>
        <taxon>Rhabditina</taxon>
        <taxon>Rhabditomorpha</taxon>
        <taxon>Rhabditoidea</taxon>
        <taxon>Rhabditidae</taxon>
        <taxon>Peloderinae</taxon>
        <taxon>Caenorhabditis</taxon>
    </lineage>
</organism>